<dbReference type="AlphaFoldDB" id="A0A918NBL1"/>
<dbReference type="RefSeq" id="WP_189580815.1">
    <property type="nucleotide sequence ID" value="NZ_BMYV01000001.1"/>
</dbReference>
<keyword evidence="1" id="KW-0472">Membrane</keyword>
<feature type="transmembrane region" description="Helical" evidence="1">
    <location>
        <begin position="12"/>
        <end position="29"/>
    </location>
</feature>
<keyword evidence="3" id="KW-1185">Reference proteome</keyword>
<sequence length="158" mass="17879">MTRIEDMTSTQRQSWLTLLADGAVFIWFWQKMTAGFSIRPIDFEPGEFAGIIVGVVFLTVVLHTAIAITFEIASKQQKAKRDERDIEIERRGSHIGYRILQAGVGFVIVAMVMSSGFPEEFKEHIQLMTTVQIIFALMVVSYVADLTKHAVMIYGYGR</sequence>
<comment type="caution">
    <text evidence="2">The sequence shown here is derived from an EMBL/GenBank/DDBJ whole genome shotgun (WGS) entry which is preliminary data.</text>
</comment>
<organism evidence="2 3">
    <name type="scientific">Litorimonas cladophorae</name>
    <dbReference type="NCBI Taxonomy" id="1220491"/>
    <lineage>
        <taxon>Bacteria</taxon>
        <taxon>Pseudomonadati</taxon>
        <taxon>Pseudomonadota</taxon>
        <taxon>Alphaproteobacteria</taxon>
        <taxon>Maricaulales</taxon>
        <taxon>Robiginitomaculaceae</taxon>
    </lineage>
</organism>
<evidence type="ECO:0000313" key="2">
    <source>
        <dbReference type="EMBL" id="GGX58435.1"/>
    </source>
</evidence>
<gene>
    <name evidence="2" type="ORF">GCM10011309_04690</name>
</gene>
<keyword evidence="1" id="KW-1133">Transmembrane helix</keyword>
<dbReference type="Proteomes" id="UP000600865">
    <property type="component" value="Unassembled WGS sequence"/>
</dbReference>
<keyword evidence="1" id="KW-0812">Transmembrane</keyword>
<dbReference type="EMBL" id="BMYV01000001">
    <property type="protein sequence ID" value="GGX58435.1"/>
    <property type="molecule type" value="Genomic_DNA"/>
</dbReference>
<reference evidence="2 3" key="1">
    <citation type="journal article" date="2014" name="Int. J. Syst. Evol. Microbiol.">
        <title>Complete genome sequence of Corynebacterium casei LMG S-19264T (=DSM 44701T), isolated from a smear-ripened cheese.</title>
        <authorList>
            <consortium name="US DOE Joint Genome Institute (JGI-PGF)"/>
            <person name="Walter F."/>
            <person name="Albersmeier A."/>
            <person name="Kalinowski J."/>
            <person name="Ruckert C."/>
        </authorList>
    </citation>
    <scope>NUCLEOTIDE SEQUENCE [LARGE SCALE GENOMIC DNA]</scope>
    <source>
        <strain evidence="2 3">KCTC 23968</strain>
    </source>
</reference>
<feature type="transmembrane region" description="Helical" evidence="1">
    <location>
        <begin position="125"/>
        <end position="144"/>
    </location>
</feature>
<proteinExistence type="predicted"/>
<evidence type="ECO:0000313" key="3">
    <source>
        <dbReference type="Proteomes" id="UP000600865"/>
    </source>
</evidence>
<feature type="transmembrane region" description="Helical" evidence="1">
    <location>
        <begin position="95"/>
        <end position="113"/>
    </location>
</feature>
<name>A0A918NBL1_9PROT</name>
<evidence type="ECO:0000256" key="1">
    <source>
        <dbReference type="SAM" id="Phobius"/>
    </source>
</evidence>
<feature type="transmembrane region" description="Helical" evidence="1">
    <location>
        <begin position="49"/>
        <end position="74"/>
    </location>
</feature>
<accession>A0A918NBL1</accession>
<protein>
    <submittedName>
        <fullName evidence="2">Uncharacterized protein</fullName>
    </submittedName>
</protein>